<proteinExistence type="predicted"/>
<accession>G0PBE4</accession>
<reference evidence="2" key="1">
    <citation type="submission" date="2011-07" db="EMBL/GenBank/DDBJ databases">
        <authorList>
            <consortium name="Caenorhabditis brenneri Sequencing and Analysis Consortium"/>
            <person name="Wilson R.K."/>
        </authorList>
    </citation>
    <scope>NUCLEOTIDE SEQUENCE [LARGE SCALE GENOMIC DNA]</scope>
    <source>
        <strain evidence="2">PB2801</strain>
    </source>
</reference>
<protein>
    <submittedName>
        <fullName evidence="1">Uncharacterized protein</fullName>
    </submittedName>
</protein>
<evidence type="ECO:0000313" key="1">
    <source>
        <dbReference type="EMBL" id="EGT50463.1"/>
    </source>
</evidence>
<keyword evidence="2" id="KW-1185">Reference proteome</keyword>
<name>G0PBE4_CAEBE</name>
<dbReference type="Proteomes" id="UP000008068">
    <property type="component" value="Unassembled WGS sequence"/>
</dbReference>
<sequence>MVLPTMARPKSPFKTGIHYSKELKADLLKHFENGFGYISREGKREISKKYGLRNERITNWSSLRRIHHGVFGEKQLLKKAQVFQRDPSFPKAVEFVNALVECVKTIVRMHARFVALMV</sequence>
<gene>
    <name evidence="1" type="ORF">CAEBREN_16436</name>
</gene>
<dbReference type="AlphaFoldDB" id="G0PBE4"/>
<dbReference type="InParanoid" id="G0PBE4"/>
<evidence type="ECO:0000313" key="2">
    <source>
        <dbReference type="Proteomes" id="UP000008068"/>
    </source>
</evidence>
<organism evidence="2">
    <name type="scientific">Caenorhabditis brenneri</name>
    <name type="common">Nematode worm</name>
    <dbReference type="NCBI Taxonomy" id="135651"/>
    <lineage>
        <taxon>Eukaryota</taxon>
        <taxon>Metazoa</taxon>
        <taxon>Ecdysozoa</taxon>
        <taxon>Nematoda</taxon>
        <taxon>Chromadorea</taxon>
        <taxon>Rhabditida</taxon>
        <taxon>Rhabditina</taxon>
        <taxon>Rhabditomorpha</taxon>
        <taxon>Rhabditoidea</taxon>
        <taxon>Rhabditidae</taxon>
        <taxon>Peloderinae</taxon>
        <taxon>Caenorhabditis</taxon>
    </lineage>
</organism>
<dbReference type="EMBL" id="GL380209">
    <property type="protein sequence ID" value="EGT50463.1"/>
    <property type="molecule type" value="Genomic_DNA"/>
</dbReference>
<dbReference type="HOGENOM" id="CLU_2075223_0_0_1"/>